<evidence type="ECO:0000256" key="2">
    <source>
        <dbReference type="ARBA" id="ARBA00022737"/>
    </source>
</evidence>
<dbReference type="InterPro" id="IPR035897">
    <property type="entry name" value="Toll_tir_struct_dom_sf"/>
</dbReference>
<evidence type="ECO:0000313" key="7">
    <source>
        <dbReference type="Proteomes" id="UP000002051"/>
    </source>
</evidence>
<dbReference type="GO" id="GO:0043531">
    <property type="term" value="F:ADP binding"/>
    <property type="evidence" value="ECO:0007669"/>
    <property type="project" value="InterPro"/>
</dbReference>
<evidence type="ECO:0000313" key="5">
    <source>
        <dbReference type="EMBL" id="KEH25114.1"/>
    </source>
</evidence>
<evidence type="ECO:0000313" key="6">
    <source>
        <dbReference type="EnsemblPlants" id="KEH25114"/>
    </source>
</evidence>
<evidence type="ECO:0000259" key="4">
    <source>
        <dbReference type="PROSITE" id="PS50104"/>
    </source>
</evidence>
<reference evidence="6" key="3">
    <citation type="submission" date="2015-04" db="UniProtKB">
        <authorList>
            <consortium name="EnsemblPlants"/>
        </authorList>
    </citation>
    <scope>IDENTIFICATION</scope>
    <source>
        <strain evidence="6">cv. Jemalong A17</strain>
    </source>
</reference>
<dbReference type="PANTHER" id="PTHR11017:SF271">
    <property type="entry name" value="DISEASE RESISTANCE PROTEIN (TIR-NBS-LRR CLASS) FAMILY"/>
    <property type="match status" value="1"/>
</dbReference>
<dbReference type="InterPro" id="IPR036390">
    <property type="entry name" value="WH_DNA-bd_sf"/>
</dbReference>
<reference evidence="5 7" key="1">
    <citation type="journal article" date="2011" name="Nature">
        <title>The Medicago genome provides insight into the evolution of rhizobial symbioses.</title>
        <authorList>
            <person name="Young N.D."/>
            <person name="Debelle F."/>
            <person name="Oldroyd G.E."/>
            <person name="Geurts R."/>
            <person name="Cannon S.B."/>
            <person name="Udvardi M.K."/>
            <person name="Benedito V.A."/>
            <person name="Mayer K.F."/>
            <person name="Gouzy J."/>
            <person name="Schoof H."/>
            <person name="Van de Peer Y."/>
            <person name="Proost S."/>
            <person name="Cook D.R."/>
            <person name="Meyers B.C."/>
            <person name="Spannagl M."/>
            <person name="Cheung F."/>
            <person name="De Mita S."/>
            <person name="Krishnakumar V."/>
            <person name="Gundlach H."/>
            <person name="Zhou S."/>
            <person name="Mudge J."/>
            <person name="Bharti A.K."/>
            <person name="Murray J.D."/>
            <person name="Naoumkina M.A."/>
            <person name="Rosen B."/>
            <person name="Silverstein K.A."/>
            <person name="Tang H."/>
            <person name="Rombauts S."/>
            <person name="Zhao P.X."/>
            <person name="Zhou P."/>
            <person name="Barbe V."/>
            <person name="Bardou P."/>
            <person name="Bechner M."/>
            <person name="Bellec A."/>
            <person name="Berger A."/>
            <person name="Berges H."/>
            <person name="Bidwell S."/>
            <person name="Bisseling T."/>
            <person name="Choisne N."/>
            <person name="Couloux A."/>
            <person name="Denny R."/>
            <person name="Deshpande S."/>
            <person name="Dai X."/>
            <person name="Doyle J.J."/>
            <person name="Dudez A.M."/>
            <person name="Farmer A.D."/>
            <person name="Fouteau S."/>
            <person name="Franken C."/>
            <person name="Gibelin C."/>
            <person name="Gish J."/>
            <person name="Goldstein S."/>
            <person name="Gonzalez A.J."/>
            <person name="Green P.J."/>
            <person name="Hallab A."/>
            <person name="Hartog M."/>
            <person name="Hua A."/>
            <person name="Humphray S.J."/>
            <person name="Jeong D.H."/>
            <person name="Jing Y."/>
            <person name="Jocker A."/>
            <person name="Kenton S.M."/>
            <person name="Kim D.J."/>
            <person name="Klee K."/>
            <person name="Lai H."/>
            <person name="Lang C."/>
            <person name="Lin S."/>
            <person name="Macmil S.L."/>
            <person name="Magdelenat G."/>
            <person name="Matthews L."/>
            <person name="McCorrison J."/>
            <person name="Monaghan E.L."/>
            <person name="Mun J.H."/>
            <person name="Najar F.Z."/>
            <person name="Nicholson C."/>
            <person name="Noirot C."/>
            <person name="O'Bleness M."/>
            <person name="Paule C.R."/>
            <person name="Poulain J."/>
            <person name="Prion F."/>
            <person name="Qin B."/>
            <person name="Qu C."/>
            <person name="Retzel E.F."/>
            <person name="Riddle C."/>
            <person name="Sallet E."/>
            <person name="Samain S."/>
            <person name="Samson N."/>
            <person name="Sanders I."/>
            <person name="Saurat O."/>
            <person name="Scarpelli C."/>
            <person name="Schiex T."/>
            <person name="Segurens B."/>
            <person name="Severin A.J."/>
            <person name="Sherrier D.J."/>
            <person name="Shi R."/>
            <person name="Sims S."/>
            <person name="Singer S.R."/>
            <person name="Sinharoy S."/>
            <person name="Sterck L."/>
            <person name="Viollet A."/>
            <person name="Wang B.B."/>
            <person name="Wang K."/>
            <person name="Wang M."/>
            <person name="Wang X."/>
            <person name="Warfsmann J."/>
            <person name="Weissenbach J."/>
            <person name="White D.D."/>
            <person name="White J.D."/>
            <person name="Wiley G.B."/>
            <person name="Wincker P."/>
            <person name="Xing Y."/>
            <person name="Yang L."/>
            <person name="Yao Z."/>
            <person name="Ying F."/>
            <person name="Zhai J."/>
            <person name="Zhou L."/>
            <person name="Zuber A."/>
            <person name="Denarie J."/>
            <person name="Dixon R.A."/>
            <person name="May G.D."/>
            <person name="Schwartz D.C."/>
            <person name="Rogers J."/>
            <person name="Quetier F."/>
            <person name="Town C.D."/>
            <person name="Roe B.A."/>
        </authorList>
    </citation>
    <scope>NUCLEOTIDE SEQUENCE [LARGE SCALE GENOMIC DNA]</scope>
    <source>
        <strain evidence="5">A17</strain>
        <strain evidence="6 7">cv. Jemalong A17</strain>
    </source>
</reference>
<dbReference type="EMBL" id="CM001222">
    <property type="protein sequence ID" value="KEH25114.1"/>
    <property type="molecule type" value="Genomic_DNA"/>
</dbReference>
<dbReference type="EnsemblPlants" id="KEH25114">
    <property type="protein sequence ID" value="KEH25114"/>
    <property type="gene ID" value="MTR_6g015720"/>
</dbReference>
<dbReference type="GO" id="GO:0007165">
    <property type="term" value="P:signal transduction"/>
    <property type="evidence" value="ECO:0007669"/>
    <property type="project" value="InterPro"/>
</dbReference>
<reference evidence="5 7" key="2">
    <citation type="journal article" date="2014" name="BMC Genomics">
        <title>An improved genome release (version Mt4.0) for the model legume Medicago truncatula.</title>
        <authorList>
            <person name="Tang H."/>
            <person name="Krishnakumar V."/>
            <person name="Bidwell S."/>
            <person name="Rosen B."/>
            <person name="Chan A."/>
            <person name="Zhou S."/>
            <person name="Gentzbittel L."/>
            <person name="Childs K.L."/>
            <person name="Yandell M."/>
            <person name="Gundlach H."/>
            <person name="Mayer K.F."/>
            <person name="Schwartz D.C."/>
            <person name="Town C.D."/>
        </authorList>
    </citation>
    <scope>GENOME REANNOTATION</scope>
    <source>
        <strain evidence="5">A17</strain>
        <strain evidence="6 7">cv. Jemalong A17</strain>
    </source>
</reference>
<dbReference type="SUPFAM" id="SSF52540">
    <property type="entry name" value="P-loop containing nucleoside triphosphate hydrolases"/>
    <property type="match status" value="1"/>
</dbReference>
<keyword evidence="1" id="KW-0433">Leucine-rich repeat</keyword>
<dbReference type="InterPro" id="IPR042197">
    <property type="entry name" value="Apaf_helical"/>
</dbReference>
<dbReference type="PANTHER" id="PTHR11017">
    <property type="entry name" value="LEUCINE-RICH REPEAT-CONTAINING PROTEIN"/>
    <property type="match status" value="1"/>
</dbReference>
<dbReference type="Gene3D" id="3.80.10.10">
    <property type="entry name" value="Ribonuclease Inhibitor"/>
    <property type="match status" value="1"/>
</dbReference>
<name>A0A072U5T7_MEDTR</name>
<dbReference type="SUPFAM" id="SSF52058">
    <property type="entry name" value="L domain-like"/>
    <property type="match status" value="1"/>
</dbReference>
<gene>
    <name evidence="5" type="ordered locus">MTR_6g015720</name>
</gene>
<keyword evidence="3" id="KW-0611">Plant defense</keyword>
<dbReference type="Pfam" id="PF23282">
    <property type="entry name" value="WHD_ROQ1"/>
    <property type="match status" value="1"/>
</dbReference>
<dbReference type="Gene3D" id="3.40.50.300">
    <property type="entry name" value="P-loop containing nucleotide triphosphate hydrolases"/>
    <property type="match status" value="1"/>
</dbReference>
<dbReference type="Proteomes" id="UP000002051">
    <property type="component" value="Chromosome 6"/>
</dbReference>
<proteinExistence type="predicted"/>
<dbReference type="SMART" id="SM00255">
    <property type="entry name" value="TIR"/>
    <property type="match status" value="1"/>
</dbReference>
<dbReference type="Pfam" id="PF01582">
    <property type="entry name" value="TIR"/>
    <property type="match status" value="1"/>
</dbReference>
<dbReference type="Gene3D" id="3.40.50.10140">
    <property type="entry name" value="Toll/interleukin-1 receptor homology (TIR) domain"/>
    <property type="match status" value="1"/>
</dbReference>
<feature type="domain" description="TIR" evidence="4">
    <location>
        <begin position="27"/>
        <end position="165"/>
    </location>
</feature>
<keyword evidence="2" id="KW-0677">Repeat</keyword>
<dbReference type="InterPro" id="IPR027417">
    <property type="entry name" value="P-loop_NTPase"/>
</dbReference>
<dbReference type="PRINTS" id="PR00364">
    <property type="entry name" value="DISEASERSIST"/>
</dbReference>
<dbReference type="Gene3D" id="1.10.8.430">
    <property type="entry name" value="Helical domain of apoptotic protease-activating factors"/>
    <property type="match status" value="1"/>
</dbReference>
<evidence type="ECO:0000256" key="3">
    <source>
        <dbReference type="ARBA" id="ARBA00022821"/>
    </source>
</evidence>
<keyword evidence="7" id="KW-1185">Reference proteome</keyword>
<dbReference type="GO" id="GO:0006952">
    <property type="term" value="P:defense response"/>
    <property type="evidence" value="ECO:0007669"/>
    <property type="project" value="UniProtKB-KW"/>
</dbReference>
<dbReference type="HOGENOM" id="CLU_001561_1_2_1"/>
<dbReference type="PROSITE" id="PS50104">
    <property type="entry name" value="TIR"/>
    <property type="match status" value="1"/>
</dbReference>
<protein>
    <submittedName>
        <fullName evidence="5">Disease resistance protein (TIR-NBS-LRR class)</fullName>
    </submittedName>
</protein>
<dbReference type="InterPro" id="IPR000157">
    <property type="entry name" value="TIR_dom"/>
</dbReference>
<dbReference type="Pfam" id="PF00931">
    <property type="entry name" value="NB-ARC"/>
    <property type="match status" value="1"/>
</dbReference>
<dbReference type="InterPro" id="IPR044974">
    <property type="entry name" value="Disease_R_plants"/>
</dbReference>
<organism evidence="5 7">
    <name type="scientific">Medicago truncatula</name>
    <name type="common">Barrel medic</name>
    <name type="synonym">Medicago tribuloides</name>
    <dbReference type="NCBI Taxonomy" id="3880"/>
    <lineage>
        <taxon>Eukaryota</taxon>
        <taxon>Viridiplantae</taxon>
        <taxon>Streptophyta</taxon>
        <taxon>Embryophyta</taxon>
        <taxon>Tracheophyta</taxon>
        <taxon>Spermatophyta</taxon>
        <taxon>Magnoliopsida</taxon>
        <taxon>eudicotyledons</taxon>
        <taxon>Gunneridae</taxon>
        <taxon>Pentapetalae</taxon>
        <taxon>rosids</taxon>
        <taxon>fabids</taxon>
        <taxon>Fabales</taxon>
        <taxon>Fabaceae</taxon>
        <taxon>Papilionoideae</taxon>
        <taxon>50 kb inversion clade</taxon>
        <taxon>NPAAA clade</taxon>
        <taxon>Hologalegina</taxon>
        <taxon>IRL clade</taxon>
        <taxon>Trifolieae</taxon>
        <taxon>Medicago</taxon>
    </lineage>
</organism>
<dbReference type="InterPro" id="IPR002182">
    <property type="entry name" value="NB-ARC"/>
</dbReference>
<dbReference type="SUPFAM" id="SSF46785">
    <property type="entry name" value="Winged helix' DNA-binding domain"/>
    <property type="match status" value="1"/>
</dbReference>
<accession>A0A072U5T7</accession>
<evidence type="ECO:0000256" key="1">
    <source>
        <dbReference type="ARBA" id="ARBA00022614"/>
    </source>
</evidence>
<dbReference type="InterPro" id="IPR032675">
    <property type="entry name" value="LRR_dom_sf"/>
</dbReference>
<dbReference type="SUPFAM" id="SSF52200">
    <property type="entry name" value="Toll/Interleukin receptor TIR domain"/>
    <property type="match status" value="1"/>
</dbReference>
<dbReference type="AlphaFoldDB" id="A0A072U5T7"/>
<sequence length="870" mass="98777">MSEQSIKRTKSMPEISLVDNLIRSDRYNNEVFLSFRGEDTRSSFISHLYTSLRNTGITVFMDEDSLQRGDHISTLLPQEIEHSKISIIVFSRNYADSRWCLDELIVLPVFYDVDPLEVRHQTGEFGQAFESLLSKLSKKKKDKTLKWREALHGAAAFAGFVVLNSSDYWTTTLCLRGPSCVYIHLFSATRDLGYGGIGKTTIAKAVYNKICRNFRGRTFLANIRETWEHTDGKVSLQEQLLFDVFKKTTTKIPNIESGKNTLKDMLRDKRVLLVLDHAWTRIIMTTRDKRILRANGVDQVYMLEAMDDCESIELFSWHAFKQPRPTEDFFKICKEIVDYSGGLPLALEVLGSFLFERGVADWNLFLYWMDRNDVTQILNGCGLFADIGISVLVERSLVTVDDKNTLGMHDLLRDMGREIIREKSPKDPEERSRLWFHEDVLGVLFQQIGTKAVEGLALKLPITSSKCFNTKTFKKMERLRLLQLAGVQLDGDFKNLVSIELENSKMISVWKETQRMEILKILNLSHSHYLVQTPDFSNLPNLEKLVLADCPRLSEVSPSIGDLKKILLINLEDCVSLCSLPRSIYKLKSLKTLILSGCLKITKLEEDIEQMESLTTLLADNTAITRVPLSILRSKSIVYISLCGHEGFSRDVFPSIIKSWMSSTNNLPFHFQTSAIMSSHVPFDVPRSSSHDLSSISKYLPSIRSLWVKCSSELQVSHDAAIILEALYAANSKELEPSTQVSRNPSKSLFIQMGMNCQIANILKDQILQSMRGGCVLPGDSYPNWLSFKCDGSSVIFKAPQVEEHNLKSLMCIATADNITPDGLKNIICFVVILPLISSFWQSNFLQGATVVREISIFTKLKKKIRLNIF</sequence>
<dbReference type="InterPro" id="IPR058192">
    <property type="entry name" value="WHD_ROQ1-like"/>
</dbReference>